<evidence type="ECO:0008006" key="5">
    <source>
        <dbReference type="Google" id="ProtNLM"/>
    </source>
</evidence>
<feature type="region of interest" description="Disordered" evidence="2">
    <location>
        <begin position="210"/>
        <end position="244"/>
    </location>
</feature>
<proteinExistence type="predicted"/>
<feature type="compositionally biased region" description="Polar residues" evidence="2">
    <location>
        <begin position="231"/>
        <end position="244"/>
    </location>
</feature>
<dbReference type="AlphaFoldDB" id="A0A6I4ZSQ5"/>
<sequence length="477" mass="56941">MGNDNKFMKLRNDFATYSSGYYLEPKELYLYCLLNELQNINFKTITNIDVINEYSPIKFYASKSEAKKDISNQLMKLNSKQVINIQGNLSDYNSMLQIEFDSIENKFYPMTFKEFHSFESIYEFYIYFVVARMENIKGNFKFSIYQFAEVLNITNATARKYVDSCVRKGIIFRNEGDFIGKQSTRPLQDRNEYKITPFSYQDKSYQQLKSESTQLDQNNNTDEKAEKEVSHTINSSQESEDTSNIQKAIDSFNTYKSNGKNYFPELNDYYLYVKSKENFFTPKEKELVKVADNRMKHLPSYIVSQKLDYANERYNKEKQEEKYKNEREAERSLIKKMKQSGNICIHTEGEMRKLSSSERLRLKHEVYFIFYDTNEFPRLETFNVLLLLKGGEEYEYSEEVLEFLLKLLKKILKEHKFDYTYTGLNKEIELKRRDILQSYNENRSIDEFQEGDMVIETKNYSLSSRKRTNNKREHFLE</sequence>
<dbReference type="Proteomes" id="UP000468638">
    <property type="component" value="Unassembled WGS sequence"/>
</dbReference>
<dbReference type="RefSeq" id="WP_160909364.1">
    <property type="nucleotide sequence ID" value="NZ_WMEQ01000003.1"/>
</dbReference>
<evidence type="ECO:0000313" key="3">
    <source>
        <dbReference type="EMBL" id="MYL33248.1"/>
    </source>
</evidence>
<evidence type="ECO:0000313" key="4">
    <source>
        <dbReference type="Proteomes" id="UP000468638"/>
    </source>
</evidence>
<feature type="compositionally biased region" description="Basic and acidic residues" evidence="2">
    <location>
        <begin position="221"/>
        <end position="230"/>
    </location>
</feature>
<accession>A0A6I4ZSQ5</accession>
<protein>
    <recommendedName>
        <fullName evidence="5">Helix-turn-helix domain-containing protein</fullName>
    </recommendedName>
</protein>
<dbReference type="EMBL" id="WMEQ01000003">
    <property type="protein sequence ID" value="MYL33248.1"/>
    <property type="molecule type" value="Genomic_DNA"/>
</dbReference>
<reference evidence="3 4" key="1">
    <citation type="submission" date="2019-11" db="EMBL/GenBank/DDBJ databases">
        <title>Genome sequences of 17 halophilic strains isolated from different environments.</title>
        <authorList>
            <person name="Furrow R.E."/>
        </authorList>
    </citation>
    <scope>NUCLEOTIDE SEQUENCE [LARGE SCALE GENOMIC DNA]</scope>
    <source>
        <strain evidence="3 4">22514_16_FS</strain>
    </source>
</reference>
<keyword evidence="1" id="KW-0175">Coiled coil</keyword>
<gene>
    <name evidence="3" type="ORF">GLW05_06495</name>
</gene>
<comment type="caution">
    <text evidence="3">The sequence shown here is derived from an EMBL/GenBank/DDBJ whole genome shotgun (WGS) entry which is preliminary data.</text>
</comment>
<name>A0A6I4ZSQ5_9BACI</name>
<feature type="coiled-coil region" evidence="1">
    <location>
        <begin position="309"/>
        <end position="340"/>
    </location>
</feature>
<feature type="compositionally biased region" description="Polar residues" evidence="2">
    <location>
        <begin position="210"/>
        <end position="220"/>
    </location>
</feature>
<evidence type="ECO:0000256" key="1">
    <source>
        <dbReference type="SAM" id="Coils"/>
    </source>
</evidence>
<evidence type="ECO:0000256" key="2">
    <source>
        <dbReference type="SAM" id="MobiDB-lite"/>
    </source>
</evidence>
<organism evidence="3 4">
    <name type="scientific">Pontibacillus yanchengensis</name>
    <dbReference type="NCBI Taxonomy" id="462910"/>
    <lineage>
        <taxon>Bacteria</taxon>
        <taxon>Bacillati</taxon>
        <taxon>Bacillota</taxon>
        <taxon>Bacilli</taxon>
        <taxon>Bacillales</taxon>
        <taxon>Bacillaceae</taxon>
        <taxon>Pontibacillus</taxon>
    </lineage>
</organism>